<feature type="domain" description="DUF4185" evidence="3">
    <location>
        <begin position="184"/>
        <end position="489"/>
    </location>
</feature>
<feature type="signal peptide" evidence="2">
    <location>
        <begin position="1"/>
        <end position="26"/>
    </location>
</feature>
<dbReference type="AlphaFoldDB" id="A0AAU4K1A4"/>
<dbReference type="Proteomes" id="UP001432128">
    <property type="component" value="Chromosome"/>
</dbReference>
<feature type="region of interest" description="Disordered" evidence="1">
    <location>
        <begin position="139"/>
        <end position="171"/>
    </location>
</feature>
<feature type="region of interest" description="Disordered" evidence="1">
    <location>
        <begin position="71"/>
        <end position="122"/>
    </location>
</feature>
<protein>
    <submittedName>
        <fullName evidence="4">DUF4185 domain-containing protein</fullName>
    </submittedName>
</protein>
<dbReference type="EMBL" id="CP108021">
    <property type="protein sequence ID" value="WUM19808.1"/>
    <property type="molecule type" value="Genomic_DNA"/>
</dbReference>
<evidence type="ECO:0000313" key="5">
    <source>
        <dbReference type="Proteomes" id="UP001432128"/>
    </source>
</evidence>
<feature type="compositionally biased region" description="Pro residues" evidence="1">
    <location>
        <begin position="44"/>
        <end position="57"/>
    </location>
</feature>
<name>A0AAU4K1A4_9NOCA</name>
<evidence type="ECO:0000256" key="2">
    <source>
        <dbReference type="SAM" id="SignalP"/>
    </source>
</evidence>
<proteinExistence type="predicted"/>
<accession>A0AAU4K1A4</accession>
<feature type="region of interest" description="Disordered" evidence="1">
    <location>
        <begin position="38"/>
        <end position="57"/>
    </location>
</feature>
<evidence type="ECO:0000256" key="1">
    <source>
        <dbReference type="SAM" id="MobiDB-lite"/>
    </source>
</evidence>
<evidence type="ECO:0000313" key="4">
    <source>
        <dbReference type="EMBL" id="WUM19808.1"/>
    </source>
</evidence>
<organism evidence="4 5">
    <name type="scientific">Williamsia herbipolensis</name>
    <dbReference type="NCBI Taxonomy" id="1603258"/>
    <lineage>
        <taxon>Bacteria</taxon>
        <taxon>Bacillati</taxon>
        <taxon>Actinomycetota</taxon>
        <taxon>Actinomycetes</taxon>
        <taxon>Mycobacteriales</taxon>
        <taxon>Nocardiaceae</taxon>
        <taxon>Williamsia</taxon>
    </lineage>
</organism>
<dbReference type="KEGG" id="whr:OG579_19270"/>
<reference evidence="4 5" key="1">
    <citation type="submission" date="2022-10" db="EMBL/GenBank/DDBJ databases">
        <title>The complete genomes of actinobacterial strains from the NBC collection.</title>
        <authorList>
            <person name="Joergensen T.S."/>
            <person name="Alvarez Arevalo M."/>
            <person name="Sterndorff E.B."/>
            <person name="Faurdal D."/>
            <person name="Vuksanovic O."/>
            <person name="Mourched A.-S."/>
            <person name="Charusanti P."/>
            <person name="Shaw S."/>
            <person name="Blin K."/>
            <person name="Weber T."/>
        </authorList>
    </citation>
    <scope>NUCLEOTIDE SEQUENCE [LARGE SCALE GENOMIC DNA]</scope>
    <source>
        <strain evidence="4 5">NBC_00319</strain>
    </source>
</reference>
<dbReference type="Pfam" id="PF13810">
    <property type="entry name" value="DUF4185"/>
    <property type="match status" value="1"/>
</dbReference>
<sequence length="493" mass="53112">MLRRVLTVVVAGCALAPIAIGAPALAAPAPRVVLPSSGCANDLPQPPSPGSPLPQVPPRIDFNVPYLKLQPVPQFGPQNSRKRIPSQPAPKDPCKDPCPDITDPPKPAAQVPTGSGNIPIPKITITPRPFLTLPVPVPGGTPPPGQARPPRLIPGTTPGSVTPKLPNPRAGGLNYVAQLTGKGSTSRTDKRFQVNGTDLGIMWKATPNKVAVAFGDTFGRGFRPPGANGGDWRSNTLGFSADTKLADGMSIDTMVQDSRCHAAELIASRKVNYAEQTTIPTSGFAIGNRQYMSYMSINNFTLPGQWFTNYGGLAWSDDGGSTWTNSQYARWDNMFGLANFQVSSMVPQGDYVYMFGTPNGRLGSTGLARVPTADVLNKSAYQYWINGKWVPTNNGENASPIFGGPTGELSVRYEEKSGLWQATYLDVLRGAIVLRQSRSPQGLWSEPTNLMSSARYPQLYGGFIHPFSTDKDLYFTATTYTSYNVDLMHIRTN</sequence>
<dbReference type="InterPro" id="IPR025442">
    <property type="entry name" value="DUF4185"/>
</dbReference>
<gene>
    <name evidence="4" type="ORF">OG579_19270</name>
</gene>
<evidence type="ECO:0000259" key="3">
    <source>
        <dbReference type="Pfam" id="PF13810"/>
    </source>
</evidence>
<feature type="chain" id="PRO_5043850408" evidence="2">
    <location>
        <begin position="27"/>
        <end position="493"/>
    </location>
</feature>
<keyword evidence="5" id="KW-1185">Reference proteome</keyword>
<keyword evidence="2" id="KW-0732">Signal</keyword>
<dbReference type="RefSeq" id="WP_328857255.1">
    <property type="nucleotide sequence ID" value="NZ_CP108021.1"/>
</dbReference>